<protein>
    <submittedName>
        <fullName evidence="2">Uncharacterized protein</fullName>
    </submittedName>
</protein>
<accession>A0A934K9P4</accession>
<organism evidence="2 3">
    <name type="scientific">Candidatus Dormiibacter inghamiae</name>
    <dbReference type="NCBI Taxonomy" id="3127013"/>
    <lineage>
        <taxon>Bacteria</taxon>
        <taxon>Bacillati</taxon>
        <taxon>Candidatus Dormiibacterota</taxon>
        <taxon>Candidatus Dormibacteria</taxon>
        <taxon>Candidatus Dormibacterales</taxon>
        <taxon>Candidatus Dormibacteraceae</taxon>
        <taxon>Candidatus Dormiibacter</taxon>
    </lineage>
</organism>
<feature type="compositionally biased region" description="Basic and acidic residues" evidence="1">
    <location>
        <begin position="35"/>
        <end position="52"/>
    </location>
</feature>
<name>A0A934K9P4_9BACT</name>
<evidence type="ECO:0000313" key="3">
    <source>
        <dbReference type="Proteomes" id="UP000620075"/>
    </source>
</evidence>
<reference evidence="2 3" key="1">
    <citation type="submission" date="2020-10" db="EMBL/GenBank/DDBJ databases">
        <title>Ca. Dormibacterota MAGs.</title>
        <authorList>
            <person name="Montgomery K."/>
        </authorList>
    </citation>
    <scope>NUCLEOTIDE SEQUENCE [LARGE SCALE GENOMIC DNA]</scope>
    <source>
        <strain evidence="2">SC8811_S16_3</strain>
    </source>
</reference>
<evidence type="ECO:0000256" key="1">
    <source>
        <dbReference type="SAM" id="MobiDB-lite"/>
    </source>
</evidence>
<feature type="compositionally biased region" description="Polar residues" evidence="1">
    <location>
        <begin position="8"/>
        <end position="23"/>
    </location>
</feature>
<dbReference type="RefSeq" id="WP_338178496.1">
    <property type="nucleotide sequence ID" value="NZ_JAEKNQ010000031.1"/>
</dbReference>
<proteinExistence type="predicted"/>
<dbReference type="EMBL" id="JAEKNQ010000031">
    <property type="protein sequence ID" value="MBJ7603087.1"/>
    <property type="molecule type" value="Genomic_DNA"/>
</dbReference>
<gene>
    <name evidence="2" type="ORF">JF888_07865</name>
</gene>
<evidence type="ECO:0000313" key="2">
    <source>
        <dbReference type="EMBL" id="MBJ7603087.1"/>
    </source>
</evidence>
<dbReference type="Proteomes" id="UP000620075">
    <property type="component" value="Unassembled WGS sequence"/>
</dbReference>
<sequence>MTEDQTGRTDNPPDTTQDATGTNPEERLSGVSDSKGGEEYAKQTEAGHHEEAETGAGRPAGTADARRSTGINPGGADTIDESMPDMPPA</sequence>
<comment type="caution">
    <text evidence="2">The sequence shown here is derived from an EMBL/GenBank/DDBJ whole genome shotgun (WGS) entry which is preliminary data.</text>
</comment>
<dbReference type="AlphaFoldDB" id="A0A934K9P4"/>
<feature type="region of interest" description="Disordered" evidence="1">
    <location>
        <begin position="1"/>
        <end position="89"/>
    </location>
</feature>